<dbReference type="EMBL" id="QHJQ01000008">
    <property type="protein sequence ID" value="PXA03614.1"/>
    <property type="molecule type" value="Genomic_DNA"/>
</dbReference>
<dbReference type="PANTHER" id="PTHR11839:SF18">
    <property type="entry name" value="NUDIX HYDROLASE DOMAIN-CONTAINING PROTEIN"/>
    <property type="match status" value="1"/>
</dbReference>
<dbReference type="PANTHER" id="PTHR11839">
    <property type="entry name" value="UDP/ADP-SUGAR PYROPHOSPHATASE"/>
    <property type="match status" value="1"/>
</dbReference>
<feature type="domain" description="Nudix hydrolase" evidence="8">
    <location>
        <begin position="48"/>
        <end position="175"/>
    </location>
</feature>
<evidence type="ECO:0000256" key="2">
    <source>
        <dbReference type="ARBA" id="ARBA00001946"/>
    </source>
</evidence>
<dbReference type="GO" id="GO:0019693">
    <property type="term" value="P:ribose phosphate metabolic process"/>
    <property type="evidence" value="ECO:0007669"/>
    <property type="project" value="TreeGrafter"/>
</dbReference>
<reference evidence="9 10" key="1">
    <citation type="submission" date="2018-05" db="EMBL/GenBank/DDBJ databases">
        <title>Coraliomargarita sinensis sp. nov., isolated from a marine solar saltern.</title>
        <authorList>
            <person name="Zhou L.Y."/>
        </authorList>
    </citation>
    <scope>NUCLEOTIDE SEQUENCE [LARGE SCALE GENOMIC DNA]</scope>
    <source>
        <strain evidence="9 10">WN38</strain>
    </source>
</reference>
<dbReference type="GO" id="GO:0006753">
    <property type="term" value="P:nucleoside phosphate metabolic process"/>
    <property type="evidence" value="ECO:0007669"/>
    <property type="project" value="TreeGrafter"/>
</dbReference>
<dbReference type="GO" id="GO:0016787">
    <property type="term" value="F:hydrolase activity"/>
    <property type="evidence" value="ECO:0007669"/>
    <property type="project" value="UniProtKB-KW"/>
</dbReference>
<dbReference type="AlphaFoldDB" id="A0A317ZE07"/>
<evidence type="ECO:0000256" key="1">
    <source>
        <dbReference type="ARBA" id="ARBA00000847"/>
    </source>
</evidence>
<name>A0A317ZE07_9BACT</name>
<evidence type="ECO:0000313" key="10">
    <source>
        <dbReference type="Proteomes" id="UP000247099"/>
    </source>
</evidence>
<evidence type="ECO:0000256" key="7">
    <source>
        <dbReference type="ARBA" id="ARBA00032272"/>
    </source>
</evidence>
<dbReference type="InParanoid" id="A0A317ZE07"/>
<evidence type="ECO:0000256" key="5">
    <source>
        <dbReference type="ARBA" id="ARBA00022801"/>
    </source>
</evidence>
<evidence type="ECO:0000256" key="4">
    <source>
        <dbReference type="ARBA" id="ARBA00016377"/>
    </source>
</evidence>
<dbReference type="PROSITE" id="PS51462">
    <property type="entry name" value="NUDIX"/>
    <property type="match status" value="1"/>
</dbReference>
<organism evidence="9 10">
    <name type="scientific">Coraliomargarita sinensis</name>
    <dbReference type="NCBI Taxonomy" id="2174842"/>
    <lineage>
        <taxon>Bacteria</taxon>
        <taxon>Pseudomonadati</taxon>
        <taxon>Verrucomicrobiota</taxon>
        <taxon>Opitutia</taxon>
        <taxon>Puniceicoccales</taxon>
        <taxon>Coraliomargaritaceae</taxon>
        <taxon>Coraliomargarita</taxon>
    </lineage>
</organism>
<dbReference type="InterPro" id="IPR000086">
    <property type="entry name" value="NUDIX_hydrolase_dom"/>
</dbReference>
<dbReference type="Pfam" id="PF00293">
    <property type="entry name" value="NUDIX"/>
    <property type="match status" value="1"/>
</dbReference>
<dbReference type="Proteomes" id="UP000247099">
    <property type="component" value="Unassembled WGS sequence"/>
</dbReference>
<evidence type="ECO:0000256" key="3">
    <source>
        <dbReference type="ARBA" id="ARBA00007275"/>
    </source>
</evidence>
<keyword evidence="10" id="KW-1185">Reference proteome</keyword>
<comment type="similarity">
    <text evidence="3">Belongs to the Nudix hydrolase family. NudK subfamily.</text>
</comment>
<dbReference type="InterPro" id="IPR015797">
    <property type="entry name" value="NUDIX_hydrolase-like_dom_sf"/>
</dbReference>
<comment type="catalytic activity">
    <reaction evidence="1">
        <text>GDP-alpha-D-mannose + H2O = alpha-D-mannose 1-phosphate + GMP + 2 H(+)</text>
        <dbReference type="Rhea" id="RHEA:27978"/>
        <dbReference type="ChEBI" id="CHEBI:15377"/>
        <dbReference type="ChEBI" id="CHEBI:15378"/>
        <dbReference type="ChEBI" id="CHEBI:57527"/>
        <dbReference type="ChEBI" id="CHEBI:58115"/>
        <dbReference type="ChEBI" id="CHEBI:58409"/>
    </reaction>
</comment>
<dbReference type="InterPro" id="IPR020476">
    <property type="entry name" value="Nudix_hydrolase"/>
</dbReference>
<dbReference type="FunCoup" id="A0A317ZE07">
    <property type="interactions" value="235"/>
</dbReference>
<sequence>MAEDEKAPPRWDILDDKLLQACRVWDLRARHYRHPKTGKEGEFYYIDSRDWAIVVALTVDGEIVLVRQFRWGSDELSWELPGGIIDEGEDPVAAGLRELREETGYVAESGRIIGRSRPNPAILNNHSVVVLAEGCRLCGEGTAWDEHEEMEVRALPEATVMDWAREGVMTHALALNGLLYYQLQT</sequence>
<comment type="cofactor">
    <cofactor evidence="2">
        <name>Mg(2+)</name>
        <dbReference type="ChEBI" id="CHEBI:18420"/>
    </cofactor>
</comment>
<dbReference type="CDD" id="cd03424">
    <property type="entry name" value="NUDIX_ADPRase_Nudt5_UGPPase_Nudt14"/>
    <property type="match status" value="1"/>
</dbReference>
<dbReference type="RefSeq" id="WP_110131613.1">
    <property type="nucleotide sequence ID" value="NZ_QHJQ01000008.1"/>
</dbReference>
<proteinExistence type="inferred from homology"/>
<dbReference type="OrthoDB" id="9806150at2"/>
<comment type="caution">
    <text evidence="9">The sequence shown here is derived from an EMBL/GenBank/DDBJ whole genome shotgun (WGS) entry which is preliminary data.</text>
</comment>
<evidence type="ECO:0000313" key="9">
    <source>
        <dbReference type="EMBL" id="PXA03614.1"/>
    </source>
</evidence>
<dbReference type="Gene3D" id="3.90.79.10">
    <property type="entry name" value="Nucleoside Triphosphate Pyrophosphohydrolase"/>
    <property type="match status" value="1"/>
</dbReference>
<evidence type="ECO:0000256" key="6">
    <source>
        <dbReference type="ARBA" id="ARBA00032162"/>
    </source>
</evidence>
<gene>
    <name evidence="9" type="ORF">DDZ13_11580</name>
</gene>
<protein>
    <recommendedName>
        <fullName evidence="4">GDP-mannose pyrophosphatase</fullName>
    </recommendedName>
    <alternativeName>
        <fullName evidence="6">GDP-mannose hydrolase</fullName>
    </alternativeName>
    <alternativeName>
        <fullName evidence="7">GDPMK</fullName>
    </alternativeName>
</protein>
<evidence type="ECO:0000259" key="8">
    <source>
        <dbReference type="PROSITE" id="PS51462"/>
    </source>
</evidence>
<dbReference type="PRINTS" id="PR00502">
    <property type="entry name" value="NUDIXFAMILY"/>
</dbReference>
<dbReference type="SUPFAM" id="SSF55811">
    <property type="entry name" value="Nudix"/>
    <property type="match status" value="1"/>
</dbReference>
<keyword evidence="5 9" id="KW-0378">Hydrolase</keyword>
<accession>A0A317ZE07</accession>